<dbReference type="RefSeq" id="WP_013652414.1">
    <property type="nucleotide sequence ID" value="NC_015259.1"/>
</dbReference>
<dbReference type="AlphaFoldDB" id="F2J5L3"/>
<proteinExistence type="predicted"/>
<dbReference type="KEGG" id="pgv:SL003B_1669"/>
<evidence type="ECO:0000313" key="1">
    <source>
        <dbReference type="EMBL" id="ADZ70097.1"/>
    </source>
</evidence>
<reference evidence="1 2" key="1">
    <citation type="journal article" date="2011" name="J. Bacteriol.">
        <title>Complete genome sequence of Polymorphum gilvum SL003B-26A1T, a crude oil-degrading bacterium from oil-polluted saline soil.</title>
        <authorList>
            <person name="Li S.G."/>
            <person name="Tang Y.Q."/>
            <person name="Nie Y."/>
            <person name="Cai M."/>
            <person name="Wu X.L."/>
        </authorList>
    </citation>
    <scope>NUCLEOTIDE SEQUENCE [LARGE SCALE GENOMIC DNA]</scope>
    <source>
        <strain evidence="2">LMG 25793 / CGMCC 1.9160 / SL003B-26A1</strain>
    </source>
</reference>
<sequence>MIYAVGHRDTYETALDRSQVMKMGKREVFKGVPYAGCAVWRTAAEAREYLLRTGYDTYEVYGVVASWELHTEQIDGEPFRRLLHDCLLLRIGSERS</sequence>
<dbReference type="STRING" id="991905.SL003B_1669"/>
<gene>
    <name evidence="1" type="ordered locus">SL003B_1669</name>
</gene>
<dbReference type="OrthoDB" id="9961856at2"/>
<name>F2J5L3_POLGS</name>
<accession>F2J5L3</accession>
<evidence type="ECO:0000313" key="2">
    <source>
        <dbReference type="Proteomes" id="UP000008130"/>
    </source>
</evidence>
<dbReference type="Proteomes" id="UP000008130">
    <property type="component" value="Chromosome"/>
</dbReference>
<organism evidence="1 2">
    <name type="scientific">Polymorphum gilvum (strain LMG 25793 / CGMCC 1.9160 / SL003B-26A1)</name>
    <dbReference type="NCBI Taxonomy" id="991905"/>
    <lineage>
        <taxon>Bacteria</taxon>
        <taxon>Pseudomonadati</taxon>
        <taxon>Pseudomonadota</taxon>
        <taxon>Alphaproteobacteria</taxon>
        <taxon>Rhodobacterales</taxon>
        <taxon>Paracoccaceae</taxon>
        <taxon>Polymorphum</taxon>
    </lineage>
</organism>
<keyword evidence="2" id="KW-1185">Reference proteome</keyword>
<dbReference type="HOGENOM" id="CLU_2357322_0_0_5"/>
<protein>
    <submittedName>
        <fullName evidence="1">Uncharacterized protein</fullName>
    </submittedName>
</protein>
<dbReference type="EMBL" id="CP002568">
    <property type="protein sequence ID" value="ADZ70097.1"/>
    <property type="molecule type" value="Genomic_DNA"/>
</dbReference>